<dbReference type="InterPro" id="IPR056951">
    <property type="entry name" value="Phage_connect_2"/>
</dbReference>
<dbReference type="Proteomes" id="UP001595752">
    <property type="component" value="Unassembled WGS sequence"/>
</dbReference>
<protein>
    <submittedName>
        <fullName evidence="1">Head-tail connector protein</fullName>
    </submittedName>
</protein>
<reference evidence="2" key="1">
    <citation type="journal article" date="2019" name="Int. J. Syst. Evol. Microbiol.">
        <title>The Global Catalogue of Microorganisms (GCM) 10K type strain sequencing project: providing services to taxonomists for standard genome sequencing and annotation.</title>
        <authorList>
            <consortium name="The Broad Institute Genomics Platform"/>
            <consortium name="The Broad Institute Genome Sequencing Center for Infectious Disease"/>
            <person name="Wu L."/>
            <person name="Ma J."/>
        </authorList>
    </citation>
    <scope>NUCLEOTIDE SEQUENCE [LARGE SCALE GENOMIC DNA]</scope>
    <source>
        <strain evidence="2">CCUG 61889</strain>
    </source>
</reference>
<proteinExistence type="predicted"/>
<dbReference type="EMBL" id="JBHRZT010000043">
    <property type="protein sequence ID" value="MFC3883756.1"/>
    <property type="molecule type" value="Genomic_DNA"/>
</dbReference>
<dbReference type="RefSeq" id="WP_377914549.1">
    <property type="nucleotide sequence ID" value="NZ_JBHRZT010000043.1"/>
</dbReference>
<organism evidence="1 2">
    <name type="scientific">Bacillus songklensis</name>
    <dbReference type="NCBI Taxonomy" id="1069116"/>
    <lineage>
        <taxon>Bacteria</taxon>
        <taxon>Bacillati</taxon>
        <taxon>Bacillota</taxon>
        <taxon>Bacilli</taxon>
        <taxon>Bacillales</taxon>
        <taxon>Bacillaceae</taxon>
        <taxon>Bacillus</taxon>
    </lineage>
</organism>
<gene>
    <name evidence="1" type="ORF">ACFOU2_09685</name>
</gene>
<keyword evidence="2" id="KW-1185">Reference proteome</keyword>
<accession>A0ABV8B3E5</accession>
<comment type="caution">
    <text evidence="1">The sequence shown here is derived from an EMBL/GenBank/DDBJ whole genome shotgun (WGS) entry which is preliminary data.</text>
</comment>
<evidence type="ECO:0000313" key="2">
    <source>
        <dbReference type="Proteomes" id="UP001595752"/>
    </source>
</evidence>
<dbReference type="NCBIfam" id="TIGR01560">
    <property type="entry name" value="put_DNA_pack"/>
    <property type="match status" value="1"/>
</dbReference>
<dbReference type="InterPro" id="IPR006450">
    <property type="entry name" value="Phage_HK97_gp6-like"/>
</dbReference>
<dbReference type="Pfam" id="PF24829">
    <property type="entry name" value="Phage_connect_2"/>
    <property type="match status" value="1"/>
</dbReference>
<sequence length="91" mass="10096">MLADVKTALRISHDALDTDISDLIDEARQDLILAGLSSAKANDDEDALIKRAIKTYAKAHFIADNVTAERFQKSYDMLKQHLTLAGDYTSE</sequence>
<name>A0ABV8B3E5_9BACI</name>
<evidence type="ECO:0000313" key="1">
    <source>
        <dbReference type="EMBL" id="MFC3883756.1"/>
    </source>
</evidence>